<keyword evidence="6 10" id="KW-0378">Hydrolase</keyword>
<dbReference type="UniPathway" id="UPA00114"/>
<dbReference type="InterPro" id="IPR018208">
    <property type="entry name" value="GH11_AS_1"/>
</dbReference>
<evidence type="ECO:0000256" key="8">
    <source>
        <dbReference type="ARBA" id="ARBA00023295"/>
    </source>
</evidence>
<comment type="pathway">
    <text evidence="2 10 11">Glycan degradation; xylan degradation.</text>
</comment>
<evidence type="ECO:0000256" key="6">
    <source>
        <dbReference type="ARBA" id="ARBA00022801"/>
    </source>
</evidence>
<protein>
    <recommendedName>
        <fullName evidence="4 10">Endo-1,4-beta-xylanase</fullName>
        <ecNumber evidence="4 10">3.2.1.8</ecNumber>
    </recommendedName>
</protein>
<dbReference type="InterPro" id="IPR013319">
    <property type="entry name" value="GH11/12"/>
</dbReference>
<dbReference type="PROSITE" id="PS00776">
    <property type="entry name" value="GH11_1"/>
    <property type="match status" value="1"/>
</dbReference>
<evidence type="ECO:0000259" key="13">
    <source>
        <dbReference type="PROSITE" id="PS51761"/>
    </source>
</evidence>
<proteinExistence type="inferred from homology"/>
<dbReference type="FunFam" id="2.60.120.180:FF:000001">
    <property type="entry name" value="Endo-1,4-beta-xylanase"/>
    <property type="match status" value="1"/>
</dbReference>
<dbReference type="PRINTS" id="PR00911">
    <property type="entry name" value="GLHYDRLASE11"/>
</dbReference>
<feature type="domain" description="GH11" evidence="13">
    <location>
        <begin position="47"/>
        <end position="236"/>
    </location>
</feature>
<evidence type="ECO:0000256" key="7">
    <source>
        <dbReference type="ARBA" id="ARBA00023277"/>
    </source>
</evidence>
<evidence type="ECO:0000256" key="10">
    <source>
        <dbReference type="PROSITE-ProRule" id="PRU01097"/>
    </source>
</evidence>
<evidence type="ECO:0000256" key="2">
    <source>
        <dbReference type="ARBA" id="ARBA00004851"/>
    </source>
</evidence>
<keyword evidence="5 10" id="KW-0858">Xylan degradation</keyword>
<keyword evidence="7 10" id="KW-0119">Carbohydrate metabolism</keyword>
<feature type="active site" description="Proton donor" evidence="10">
    <location>
        <position position="223"/>
    </location>
</feature>
<dbReference type="AlphaFoldDB" id="A0A0G2EI29"/>
<evidence type="ECO:0000256" key="11">
    <source>
        <dbReference type="RuleBase" id="RU362015"/>
    </source>
</evidence>
<dbReference type="Gene3D" id="2.60.120.180">
    <property type="match status" value="1"/>
</dbReference>
<keyword evidence="9 10" id="KW-0624">Polysaccharide degradation</keyword>
<gene>
    <name evidence="14" type="ORF">UCDDS831_g03890</name>
</gene>
<organism evidence="14 15">
    <name type="scientific">Diplodia seriata</name>
    <dbReference type="NCBI Taxonomy" id="420778"/>
    <lineage>
        <taxon>Eukaryota</taxon>
        <taxon>Fungi</taxon>
        <taxon>Dikarya</taxon>
        <taxon>Ascomycota</taxon>
        <taxon>Pezizomycotina</taxon>
        <taxon>Dothideomycetes</taxon>
        <taxon>Dothideomycetes incertae sedis</taxon>
        <taxon>Botryosphaeriales</taxon>
        <taxon>Botryosphaeriaceae</taxon>
        <taxon>Diplodia</taxon>
    </lineage>
</organism>
<keyword evidence="12" id="KW-0732">Signal</keyword>
<feature type="signal peptide" evidence="12">
    <location>
        <begin position="1"/>
        <end position="33"/>
    </location>
</feature>
<evidence type="ECO:0000256" key="1">
    <source>
        <dbReference type="ARBA" id="ARBA00000681"/>
    </source>
</evidence>
<dbReference type="PROSITE" id="PS51761">
    <property type="entry name" value="GH11_3"/>
    <property type="match status" value="1"/>
</dbReference>
<dbReference type="PANTHER" id="PTHR46828">
    <property type="entry name" value="ENDO-1,4-BETA-XYLANASE A-RELATED"/>
    <property type="match status" value="1"/>
</dbReference>
<dbReference type="InterPro" id="IPR013320">
    <property type="entry name" value="ConA-like_dom_sf"/>
</dbReference>
<dbReference type="SUPFAM" id="SSF49899">
    <property type="entry name" value="Concanavalin A-like lectins/glucanases"/>
    <property type="match status" value="1"/>
</dbReference>
<evidence type="ECO:0000256" key="9">
    <source>
        <dbReference type="ARBA" id="ARBA00023326"/>
    </source>
</evidence>
<sequence>MPQPSPQSITFVDIMVSFRSLFLGLTAVSGAFAAPAAEAGELVARQSLTSSQTGTNNGYYFSFWTDGAGDVTYTNGASGKYSVEWSGGDGNFVAGKGWSTGSARNIKFSGDFAPNGNGYLSVYGWTTSPLIEYYIVESYGDYNPGSAGTKKGTVTSDGSTYDIYTSQRTNAPSIQGTASFTQYWSVRQNHRSSGTVTTKNHFDAWEKLGLNLGSHDYQIVATEGYHSSGSSSITVS</sequence>
<reference evidence="14 15" key="1">
    <citation type="submission" date="2015-03" db="EMBL/GenBank/DDBJ databases">
        <authorList>
            <person name="Morales-Cruz A."/>
            <person name="Amrine K.C."/>
            <person name="Cantu D."/>
        </authorList>
    </citation>
    <scope>NUCLEOTIDE SEQUENCE [LARGE SCALE GENOMIC DNA]</scope>
    <source>
        <strain evidence="14">DS831</strain>
    </source>
</reference>
<dbReference type="EC" id="3.2.1.8" evidence="4 10"/>
<dbReference type="EMBL" id="LAQI01000079">
    <property type="protein sequence ID" value="KKY22054.1"/>
    <property type="molecule type" value="Genomic_DNA"/>
</dbReference>
<evidence type="ECO:0000313" key="14">
    <source>
        <dbReference type="EMBL" id="KKY22054.1"/>
    </source>
</evidence>
<dbReference type="GO" id="GO:0031176">
    <property type="term" value="F:endo-1,4-beta-xylanase activity"/>
    <property type="evidence" value="ECO:0007669"/>
    <property type="project" value="UniProtKB-UniRule"/>
</dbReference>
<accession>A0A0G2EI29</accession>
<dbReference type="Pfam" id="PF00457">
    <property type="entry name" value="Glyco_hydro_11"/>
    <property type="match status" value="1"/>
</dbReference>
<evidence type="ECO:0000256" key="5">
    <source>
        <dbReference type="ARBA" id="ARBA00022651"/>
    </source>
</evidence>
<dbReference type="InterPro" id="IPR033123">
    <property type="entry name" value="GH11_dom"/>
</dbReference>
<reference evidence="14 15" key="2">
    <citation type="submission" date="2015-05" db="EMBL/GenBank/DDBJ databases">
        <title>Distinctive expansion of gene families associated with plant cell wall degradation and secondary metabolism in the genomes of grapevine trunk pathogens.</title>
        <authorList>
            <person name="Lawrence D.P."/>
            <person name="Travadon R."/>
            <person name="Rolshausen P.E."/>
            <person name="Baumgartner K."/>
        </authorList>
    </citation>
    <scope>NUCLEOTIDE SEQUENCE [LARGE SCALE GENOMIC DNA]</scope>
    <source>
        <strain evidence="14">DS831</strain>
    </source>
</reference>
<evidence type="ECO:0000256" key="3">
    <source>
        <dbReference type="ARBA" id="ARBA00007792"/>
    </source>
</evidence>
<dbReference type="PANTHER" id="PTHR46828:SF2">
    <property type="entry name" value="ENDO-1,4-BETA-XYLANASE A-RELATED"/>
    <property type="match status" value="1"/>
</dbReference>
<comment type="caution">
    <text evidence="14">The sequence shown here is derived from an EMBL/GenBank/DDBJ whole genome shotgun (WGS) entry which is preliminary data.</text>
</comment>
<evidence type="ECO:0000313" key="15">
    <source>
        <dbReference type="Proteomes" id="UP000034182"/>
    </source>
</evidence>
<name>A0A0G2EI29_9PEZI</name>
<comment type="catalytic activity">
    <reaction evidence="1 10 11">
        <text>Endohydrolysis of (1-&gt;4)-beta-D-xylosidic linkages in xylans.</text>
        <dbReference type="EC" id="3.2.1.8"/>
    </reaction>
</comment>
<comment type="similarity">
    <text evidence="3 10 11">Belongs to the glycosyl hydrolase 11 (cellulase G) family.</text>
</comment>
<evidence type="ECO:0000256" key="4">
    <source>
        <dbReference type="ARBA" id="ARBA00012590"/>
    </source>
</evidence>
<feature type="active site" description="Nucleophile" evidence="10">
    <location>
        <position position="132"/>
    </location>
</feature>
<evidence type="ECO:0000256" key="12">
    <source>
        <dbReference type="SAM" id="SignalP"/>
    </source>
</evidence>
<dbReference type="GO" id="GO:0045493">
    <property type="term" value="P:xylan catabolic process"/>
    <property type="evidence" value="ECO:0007669"/>
    <property type="project" value="UniProtKB-UniRule"/>
</dbReference>
<dbReference type="InterPro" id="IPR001137">
    <property type="entry name" value="Glyco_hydro_11"/>
</dbReference>
<keyword evidence="8 10" id="KW-0326">Glycosidase</keyword>
<feature type="chain" id="PRO_5002543611" description="Endo-1,4-beta-xylanase" evidence="12">
    <location>
        <begin position="34"/>
        <end position="236"/>
    </location>
</feature>
<dbReference type="Proteomes" id="UP000034182">
    <property type="component" value="Unassembled WGS sequence"/>
</dbReference>